<evidence type="ECO:0000313" key="11">
    <source>
        <dbReference type="EMBL" id="NOV50920.1"/>
    </source>
</evidence>
<dbReference type="AlphaFoldDB" id="A0A6M2DYY1"/>
<evidence type="ECO:0000259" key="10">
    <source>
        <dbReference type="Pfam" id="PF01769"/>
    </source>
</evidence>
<accession>A0A6M2DYY1</accession>
<evidence type="ECO:0000256" key="9">
    <source>
        <dbReference type="SAM" id="Phobius"/>
    </source>
</evidence>
<keyword evidence="3" id="KW-0813">Transport</keyword>
<sequence>MKRKRDIINMIIGNVALVQVQAIVASLIVAVFAMTVGSLMRGEFKKEHALMLCTSSVITATTSCFVLDFVLIGVILLSRQFHMNPDNVATPLAASIGDVVSISVLSAVSAWLFQYHDTDRWLLGLALSIYMLLLIFWVSIVLRNKYTRPVLFSGWVPVISALFISGLGGLVLGTAVDQFDGFVLFQPIINGIGGNLVSVQASRISTFLHQSSILGIVPPHAKICEVPWRALYKGVPYAKMARILVLLSIIGQTVFIFAADFIQSSTITLSGWFVLAYLVVSTLQLLILLYVAHIIIHLMWKFKIDPDNSAIPYLTALGDLSGSILLMIAFIFLQLIGKPYIEHEVHIALLPASNN</sequence>
<dbReference type="InterPro" id="IPR006667">
    <property type="entry name" value="SLC41_membr_dom"/>
</dbReference>
<feature type="domain" description="SLC41A/MgtE integral membrane" evidence="10">
    <location>
        <begin position="4"/>
        <end position="107"/>
    </location>
</feature>
<proteinExistence type="inferred from homology"/>
<feature type="transmembrane region" description="Helical" evidence="9">
    <location>
        <begin position="240"/>
        <end position="262"/>
    </location>
</feature>
<evidence type="ECO:0000256" key="4">
    <source>
        <dbReference type="ARBA" id="ARBA00022692"/>
    </source>
</evidence>
<feature type="transmembrane region" description="Helical" evidence="9">
    <location>
        <begin position="121"/>
        <end position="142"/>
    </location>
</feature>
<feature type="transmembrane region" description="Helical" evidence="9">
    <location>
        <begin position="310"/>
        <end position="333"/>
    </location>
</feature>
<evidence type="ECO:0000256" key="2">
    <source>
        <dbReference type="ARBA" id="ARBA00009749"/>
    </source>
</evidence>
<feature type="domain" description="SLC41A/MgtE integral membrane" evidence="10">
    <location>
        <begin position="186"/>
        <end position="328"/>
    </location>
</feature>
<evidence type="ECO:0000256" key="3">
    <source>
        <dbReference type="ARBA" id="ARBA00022448"/>
    </source>
</evidence>
<comment type="subcellular location">
    <subcellularLocation>
        <location evidence="1">Membrane</location>
        <topology evidence="1">Multi-pass membrane protein</topology>
    </subcellularLocation>
</comment>
<dbReference type="PANTHER" id="PTHR16228:SF26">
    <property type="entry name" value="SOLUTE CARRIER FAMILY 41 MEMBER 1-LIKE PROTEIN"/>
    <property type="match status" value="1"/>
</dbReference>
<dbReference type="SUPFAM" id="SSF161093">
    <property type="entry name" value="MgtE membrane domain-like"/>
    <property type="match status" value="2"/>
</dbReference>
<dbReference type="EMBL" id="GIIL01007194">
    <property type="protein sequence ID" value="NOV50920.1"/>
    <property type="molecule type" value="Transcribed_RNA"/>
</dbReference>
<keyword evidence="4 9" id="KW-0812">Transmembrane</keyword>
<dbReference type="Gene3D" id="1.10.357.20">
    <property type="entry name" value="SLC41 divalent cation transporters, integral membrane domain"/>
    <property type="match status" value="2"/>
</dbReference>
<dbReference type="GO" id="GO:0005886">
    <property type="term" value="C:plasma membrane"/>
    <property type="evidence" value="ECO:0007669"/>
    <property type="project" value="TreeGrafter"/>
</dbReference>
<evidence type="ECO:0000256" key="8">
    <source>
        <dbReference type="ARBA" id="ARBA00023136"/>
    </source>
</evidence>
<keyword evidence="5" id="KW-0460">Magnesium</keyword>
<name>A0A6M2DYY1_XENCH</name>
<dbReference type="FunFam" id="1.10.357.20:FF:000003">
    <property type="entry name" value="Uncharacterized protein, isoform B"/>
    <property type="match status" value="1"/>
</dbReference>
<dbReference type="InterPro" id="IPR045349">
    <property type="entry name" value="SLC41A1-3"/>
</dbReference>
<evidence type="ECO:0000256" key="6">
    <source>
        <dbReference type="ARBA" id="ARBA00022989"/>
    </source>
</evidence>
<dbReference type="GO" id="GO:0008324">
    <property type="term" value="F:monoatomic cation transmembrane transporter activity"/>
    <property type="evidence" value="ECO:0007669"/>
    <property type="project" value="InterPro"/>
</dbReference>
<comment type="similarity">
    <text evidence="2">Belongs to the SLC41A transporter family.</text>
</comment>
<dbReference type="PANTHER" id="PTHR16228">
    <property type="entry name" value="DIVALENT CATION TRANSPORTER SOLUTE CARRIER FAMILY 41"/>
    <property type="match status" value="1"/>
</dbReference>
<feature type="transmembrane region" description="Helical" evidence="9">
    <location>
        <begin position="89"/>
        <end position="115"/>
    </location>
</feature>
<keyword evidence="6 9" id="KW-1133">Transmembrane helix</keyword>
<organism evidence="11">
    <name type="scientific">Xenopsylla cheopis</name>
    <name type="common">Oriental rat flea</name>
    <name type="synonym">Pulex cheopis</name>
    <dbReference type="NCBI Taxonomy" id="163159"/>
    <lineage>
        <taxon>Eukaryota</taxon>
        <taxon>Metazoa</taxon>
        <taxon>Ecdysozoa</taxon>
        <taxon>Arthropoda</taxon>
        <taxon>Hexapoda</taxon>
        <taxon>Insecta</taxon>
        <taxon>Pterygota</taxon>
        <taxon>Neoptera</taxon>
        <taxon>Endopterygota</taxon>
        <taxon>Siphonaptera</taxon>
        <taxon>Pulicidae</taxon>
        <taxon>Xenopsyllinae</taxon>
        <taxon>Xenopsylla</taxon>
    </lineage>
</organism>
<dbReference type="InterPro" id="IPR036739">
    <property type="entry name" value="SLC41_membr_dom_sf"/>
</dbReference>
<feature type="transmembrane region" description="Helical" evidence="9">
    <location>
        <begin position="12"/>
        <end position="37"/>
    </location>
</feature>
<feature type="transmembrane region" description="Helical" evidence="9">
    <location>
        <begin position="49"/>
        <end position="77"/>
    </location>
</feature>
<protein>
    <submittedName>
        <fullName evidence="11">Putative divalent cation transporter</fullName>
    </submittedName>
</protein>
<feature type="transmembrane region" description="Helical" evidence="9">
    <location>
        <begin position="154"/>
        <end position="176"/>
    </location>
</feature>
<keyword evidence="8 9" id="KW-0472">Membrane</keyword>
<evidence type="ECO:0000256" key="7">
    <source>
        <dbReference type="ARBA" id="ARBA00023065"/>
    </source>
</evidence>
<evidence type="ECO:0000256" key="5">
    <source>
        <dbReference type="ARBA" id="ARBA00022842"/>
    </source>
</evidence>
<feature type="transmembrane region" description="Helical" evidence="9">
    <location>
        <begin position="274"/>
        <end position="298"/>
    </location>
</feature>
<keyword evidence="7" id="KW-0406">Ion transport</keyword>
<dbReference type="Pfam" id="PF01769">
    <property type="entry name" value="MgtE"/>
    <property type="match status" value="2"/>
</dbReference>
<reference evidence="11" key="1">
    <citation type="submission" date="2020-03" db="EMBL/GenBank/DDBJ databases">
        <title>Transcriptomic Profiling of the Digestive Tract of the Rat Flea, Xenopsylla cheopis, Following Blood Feeding and Infection with Yersinia pestis.</title>
        <authorList>
            <person name="Bland D.M."/>
            <person name="Martens C.A."/>
            <person name="Virtaneva K."/>
            <person name="Kanakabandi K."/>
            <person name="Long D."/>
            <person name="Rosenke R."/>
            <person name="Saturday G.A."/>
            <person name="Hoyt F.H."/>
            <person name="Bruno D.P."/>
            <person name="Ribeiro J.M.C."/>
            <person name="Hinnebusch J."/>
        </authorList>
    </citation>
    <scope>NUCLEOTIDE SEQUENCE</scope>
</reference>
<evidence type="ECO:0000256" key="1">
    <source>
        <dbReference type="ARBA" id="ARBA00004141"/>
    </source>
</evidence>